<evidence type="ECO:0000256" key="6">
    <source>
        <dbReference type="ARBA" id="ARBA00023139"/>
    </source>
</evidence>
<keyword evidence="12" id="KW-1185">Reference proteome</keyword>
<evidence type="ECO:0000256" key="4">
    <source>
        <dbReference type="ARBA" id="ARBA00022481"/>
    </source>
</evidence>
<protein>
    <recommendedName>
        <fullName evidence="3">Guanine nucleotide-binding protein subunit gamma</fullName>
    </recommendedName>
</protein>
<feature type="domain" description="G protein gamma" evidence="10">
    <location>
        <begin position="25"/>
        <end position="104"/>
    </location>
</feature>
<accession>A0ABP0EQA0</accession>
<keyword evidence="8" id="KW-0449">Lipoprotein</keyword>
<proteinExistence type="inferred from homology"/>
<dbReference type="PANTHER" id="PTHR28189">
    <property type="entry name" value="GUANINE NUCLEOTIDE-BINDING PROTEIN SUBUNIT GAMMA"/>
    <property type="match status" value="1"/>
</dbReference>
<evidence type="ECO:0000256" key="3">
    <source>
        <dbReference type="ARBA" id="ARBA00016111"/>
    </source>
</evidence>
<sequence length="104" mass="12269">MKFILGFFIKMSELDVNESIQERINIIKLRRIEELNARLRKTLLRERISASNASYLIINYTKETPDYLVPSLWPMTTEQNKYRRSRQTIRPISNSNDVGCCTIT</sequence>
<dbReference type="InterPro" id="IPR036284">
    <property type="entry name" value="GGL_sf"/>
</dbReference>
<dbReference type="InterPro" id="IPR015898">
    <property type="entry name" value="G-protein_gamma-like_dom"/>
</dbReference>
<dbReference type="SMART" id="SM01224">
    <property type="entry name" value="G_gamma"/>
    <property type="match status" value="1"/>
</dbReference>
<keyword evidence="7" id="KW-0807">Transducer</keyword>
<evidence type="ECO:0000313" key="12">
    <source>
        <dbReference type="Proteomes" id="UP001497600"/>
    </source>
</evidence>
<name>A0ABP0EQA0_9ASCO</name>
<dbReference type="Pfam" id="PF00631">
    <property type="entry name" value="G-gamma"/>
    <property type="match status" value="1"/>
</dbReference>
<comment type="subcellular location">
    <subcellularLocation>
        <location evidence="1">Membrane</location>
    </subcellularLocation>
</comment>
<evidence type="ECO:0000256" key="5">
    <source>
        <dbReference type="ARBA" id="ARBA00023136"/>
    </source>
</evidence>
<evidence type="ECO:0000313" key="11">
    <source>
        <dbReference type="EMBL" id="CAK7922287.1"/>
    </source>
</evidence>
<keyword evidence="9" id="KW-0636">Prenylation</keyword>
<keyword evidence="5" id="KW-0472">Membrane</keyword>
<dbReference type="PANTHER" id="PTHR28189:SF1">
    <property type="entry name" value="GUANINE NUCLEOTIDE-BINDING PROTEIN SUBUNIT GAMMA"/>
    <property type="match status" value="1"/>
</dbReference>
<comment type="similarity">
    <text evidence="2">Belongs to the G protein gamma family.</text>
</comment>
<dbReference type="EMBL" id="OZ004260">
    <property type="protein sequence ID" value="CAK7922287.1"/>
    <property type="molecule type" value="Genomic_DNA"/>
</dbReference>
<evidence type="ECO:0000256" key="9">
    <source>
        <dbReference type="ARBA" id="ARBA00023289"/>
    </source>
</evidence>
<evidence type="ECO:0000259" key="10">
    <source>
        <dbReference type="SMART" id="SM01224"/>
    </source>
</evidence>
<keyword evidence="4" id="KW-0488">Methylation</keyword>
<evidence type="ECO:0000256" key="8">
    <source>
        <dbReference type="ARBA" id="ARBA00023288"/>
    </source>
</evidence>
<evidence type="ECO:0000256" key="1">
    <source>
        <dbReference type="ARBA" id="ARBA00004370"/>
    </source>
</evidence>
<dbReference type="Proteomes" id="UP001497600">
    <property type="component" value="Chromosome H"/>
</dbReference>
<keyword evidence="6" id="KW-0564">Palmitate</keyword>
<dbReference type="Gene3D" id="4.10.260.10">
    <property type="entry name" value="Transducin (heterotrimeric G protein), gamma chain"/>
    <property type="match status" value="1"/>
</dbReference>
<reference evidence="11 12" key="1">
    <citation type="submission" date="2024-01" db="EMBL/GenBank/DDBJ databases">
        <authorList>
            <consortium name="Genoscope - CEA"/>
            <person name="William W."/>
        </authorList>
    </citation>
    <scope>NUCLEOTIDE SEQUENCE [LARGE SCALE GENOMIC DNA]</scope>
    <source>
        <strain evidence="11 12">29B2s-10</strain>
    </source>
</reference>
<evidence type="ECO:0000256" key="7">
    <source>
        <dbReference type="ARBA" id="ARBA00023224"/>
    </source>
</evidence>
<organism evidence="11 12">
    <name type="scientific">[Candida] anglica</name>
    <dbReference type="NCBI Taxonomy" id="148631"/>
    <lineage>
        <taxon>Eukaryota</taxon>
        <taxon>Fungi</taxon>
        <taxon>Dikarya</taxon>
        <taxon>Ascomycota</taxon>
        <taxon>Saccharomycotina</taxon>
        <taxon>Pichiomycetes</taxon>
        <taxon>Debaryomycetaceae</taxon>
        <taxon>Kurtzmaniella</taxon>
    </lineage>
</organism>
<dbReference type="InterPro" id="IPR041848">
    <property type="entry name" value="Ste18_fungal"/>
</dbReference>
<evidence type="ECO:0000256" key="2">
    <source>
        <dbReference type="ARBA" id="ARBA00007431"/>
    </source>
</evidence>
<gene>
    <name evidence="11" type="primary">STE18</name>
    <name evidence="11" type="ORF">CAAN4_H24916</name>
</gene>